<dbReference type="GO" id="GO:0016491">
    <property type="term" value="F:oxidoreductase activity"/>
    <property type="evidence" value="ECO:0007669"/>
    <property type="project" value="UniProtKB-KW"/>
</dbReference>
<protein>
    <recommendedName>
        <fullName evidence="2">Pyrroline-5-carboxylate reductase catalytic N-terminal domain-containing protein</fullName>
    </recommendedName>
</protein>
<reference evidence="3" key="1">
    <citation type="submission" date="2018-05" db="EMBL/GenBank/DDBJ databases">
        <authorList>
            <person name="Lanie J.A."/>
            <person name="Ng W.-L."/>
            <person name="Kazmierczak K.M."/>
            <person name="Andrzejewski T.M."/>
            <person name="Davidsen T.M."/>
            <person name="Wayne K.J."/>
            <person name="Tettelin H."/>
            <person name="Glass J.I."/>
            <person name="Rusch D."/>
            <person name="Podicherti R."/>
            <person name="Tsui H.-C.T."/>
            <person name="Winkler M.E."/>
        </authorList>
    </citation>
    <scope>NUCLEOTIDE SEQUENCE</scope>
</reference>
<keyword evidence="1" id="KW-0560">Oxidoreductase</keyword>
<dbReference type="PANTHER" id="PTHR14239">
    <property type="entry name" value="DUDULIN-RELATED"/>
    <property type="match status" value="1"/>
</dbReference>
<dbReference type="InterPro" id="IPR036291">
    <property type="entry name" value="NAD(P)-bd_dom_sf"/>
</dbReference>
<dbReference type="InterPro" id="IPR028939">
    <property type="entry name" value="P5C_Rdtase_cat_N"/>
</dbReference>
<feature type="domain" description="Pyrroline-5-carboxylate reductase catalytic N-terminal" evidence="2">
    <location>
        <begin position="27"/>
        <end position="118"/>
    </location>
</feature>
<evidence type="ECO:0000256" key="1">
    <source>
        <dbReference type="ARBA" id="ARBA00023002"/>
    </source>
</evidence>
<sequence>MKHLSRGLATCLVVASLTWHSGVLAETIAIIGTGNVGGALGPEFAQQGHTIVYGSRDPSRAEVQELIARTGGNASATSQSEAVVGADIVVVAVPGDVAEEVVRGLGNLSGKIILDPTNRISRDADDGFADHAVDTSNGELIQAIVPDAYVVKAFNTLNYRTMIDPGGPVTIPLAGNDVDAKAAVAELVSGMGLEPLDVGPIRASHVLEGMLEIWINARSTGTPYDYHFRR</sequence>
<proteinExistence type="predicted"/>
<dbReference type="Pfam" id="PF03807">
    <property type="entry name" value="F420_oxidored"/>
    <property type="match status" value="1"/>
</dbReference>
<dbReference type="InterPro" id="IPR051267">
    <property type="entry name" value="STEAP_metalloreductase"/>
</dbReference>
<accession>A0A382YM65</accession>
<evidence type="ECO:0000313" key="3">
    <source>
        <dbReference type="EMBL" id="SVD83588.1"/>
    </source>
</evidence>
<dbReference type="AlphaFoldDB" id="A0A382YM65"/>
<dbReference type="PANTHER" id="PTHR14239:SF10">
    <property type="entry name" value="REDUCTASE"/>
    <property type="match status" value="1"/>
</dbReference>
<evidence type="ECO:0000259" key="2">
    <source>
        <dbReference type="Pfam" id="PF03807"/>
    </source>
</evidence>
<organism evidence="3">
    <name type="scientific">marine metagenome</name>
    <dbReference type="NCBI Taxonomy" id="408172"/>
    <lineage>
        <taxon>unclassified sequences</taxon>
        <taxon>metagenomes</taxon>
        <taxon>ecological metagenomes</taxon>
    </lineage>
</organism>
<dbReference type="SUPFAM" id="SSF51735">
    <property type="entry name" value="NAD(P)-binding Rossmann-fold domains"/>
    <property type="match status" value="1"/>
</dbReference>
<name>A0A382YM65_9ZZZZ</name>
<dbReference type="Gene3D" id="3.40.50.720">
    <property type="entry name" value="NAD(P)-binding Rossmann-like Domain"/>
    <property type="match status" value="1"/>
</dbReference>
<gene>
    <name evidence="3" type="ORF">METZ01_LOCUS436442</name>
</gene>
<dbReference type="EMBL" id="UINC01176456">
    <property type="protein sequence ID" value="SVD83588.1"/>
    <property type="molecule type" value="Genomic_DNA"/>
</dbReference>